<evidence type="ECO:0000256" key="1">
    <source>
        <dbReference type="SAM" id="MobiDB-lite"/>
    </source>
</evidence>
<keyword evidence="2" id="KW-1133">Transmembrane helix</keyword>
<feature type="transmembrane region" description="Helical" evidence="2">
    <location>
        <begin position="170"/>
        <end position="197"/>
    </location>
</feature>
<keyword evidence="4" id="KW-1185">Reference proteome</keyword>
<feature type="region of interest" description="Disordered" evidence="1">
    <location>
        <begin position="94"/>
        <end position="137"/>
    </location>
</feature>
<dbReference type="AlphaFoldDB" id="A0A2J8ABY5"/>
<gene>
    <name evidence="3" type="ORF">TSOC_003292</name>
</gene>
<accession>A0A2J8ABY5</accession>
<dbReference type="EMBL" id="PGGS01000069">
    <property type="protein sequence ID" value="PNH10031.1"/>
    <property type="molecule type" value="Genomic_DNA"/>
</dbReference>
<comment type="caution">
    <text evidence="3">The sequence shown here is derived from an EMBL/GenBank/DDBJ whole genome shotgun (WGS) entry which is preliminary data.</text>
</comment>
<dbReference type="OrthoDB" id="544666at2759"/>
<evidence type="ECO:0000313" key="4">
    <source>
        <dbReference type="Proteomes" id="UP000236333"/>
    </source>
</evidence>
<reference evidence="3 4" key="1">
    <citation type="journal article" date="2017" name="Mol. Biol. Evol.">
        <title>The 4-celled Tetrabaena socialis nuclear genome reveals the essential components for genetic control of cell number at the origin of multicellularity in the volvocine lineage.</title>
        <authorList>
            <person name="Featherston J."/>
            <person name="Arakaki Y."/>
            <person name="Hanschen E.R."/>
            <person name="Ferris P.J."/>
            <person name="Michod R.E."/>
            <person name="Olson B.J.S.C."/>
            <person name="Nozaki H."/>
            <person name="Durand P.M."/>
        </authorList>
    </citation>
    <scope>NUCLEOTIDE SEQUENCE [LARGE SCALE GENOMIC DNA]</scope>
    <source>
        <strain evidence="3 4">NIES-571</strain>
    </source>
</reference>
<protein>
    <submittedName>
        <fullName evidence="3">Uncharacterized protein</fullName>
    </submittedName>
</protein>
<organism evidence="3 4">
    <name type="scientific">Tetrabaena socialis</name>
    <dbReference type="NCBI Taxonomy" id="47790"/>
    <lineage>
        <taxon>Eukaryota</taxon>
        <taxon>Viridiplantae</taxon>
        <taxon>Chlorophyta</taxon>
        <taxon>core chlorophytes</taxon>
        <taxon>Chlorophyceae</taxon>
        <taxon>CS clade</taxon>
        <taxon>Chlamydomonadales</taxon>
        <taxon>Tetrabaenaceae</taxon>
        <taxon>Tetrabaena</taxon>
    </lineage>
</organism>
<keyword evidence="2" id="KW-0812">Transmembrane</keyword>
<keyword evidence="2" id="KW-0472">Membrane</keyword>
<evidence type="ECO:0000313" key="3">
    <source>
        <dbReference type="EMBL" id="PNH10031.1"/>
    </source>
</evidence>
<evidence type="ECO:0000256" key="2">
    <source>
        <dbReference type="SAM" id="Phobius"/>
    </source>
</evidence>
<sequence length="402" mass="45335">MPCGNRQKISGSSRHTMKLGLLPLDGVVLPDDVRDRPTGLGEIPHLVFLLTLYPVLTVTTWLLFLLYTPFGVWQFASKKYKRLIKGYKHQRKVAKMKQGAHKQDTNVTDGDGEGGQDELAPPPTGLSGGRESMPRNIGKMAADNPEQFLKFKKALQQAHQQDMGFLTTTAFSLGTFFLTIAGLLWYVVLLLFVLMLWSSVYQWGAKVLFSLYNVLVRPITDMFRTQRRRRKVAPVPQSPHAAHVALAMHNATPSRILAAGNSGPATSPFIFFGLRSNRKLFGRPEGQQQDGVGEDVLRTRRAQLHWRHAILRVIAVKNERYMTKRDILKAMAVSKFKPHMAGWNLSVDPRKNSQDIMDEQMEDLENDDDAWDDDEFTGLGDDDTMEVGVFKRKTLLVHGLIP</sequence>
<name>A0A2J8ABY5_9CHLO</name>
<feature type="transmembrane region" description="Helical" evidence="2">
    <location>
        <begin position="46"/>
        <end position="73"/>
    </location>
</feature>
<proteinExistence type="predicted"/>
<dbReference type="Proteomes" id="UP000236333">
    <property type="component" value="Unassembled WGS sequence"/>
</dbReference>